<protein>
    <submittedName>
        <fullName evidence="1">Uncharacterized protein</fullName>
    </submittedName>
</protein>
<accession>A0AAF0D3F4</accession>
<evidence type="ECO:0000313" key="2">
    <source>
        <dbReference type="Proteomes" id="UP000186851"/>
    </source>
</evidence>
<reference evidence="1" key="1">
    <citation type="journal article" date="2017" name="Nature">
        <title>Asgard archaea illuminate the origin of eukaryotic cellular complexity.</title>
        <authorList>
            <person name="Zaremba-Niedzwiedzka K."/>
            <person name="Caceres E.F."/>
            <person name="Saw J.H."/>
            <person name="Backstrom D."/>
            <person name="Juzokaite L."/>
            <person name="Vancaester E."/>
            <person name="Seitz K.W."/>
            <person name="Anantharaman K."/>
            <person name="Starnawski P."/>
            <person name="Kjeldsen K.U."/>
            <person name="Scott M.B."/>
            <person name="Nunoura T."/>
            <person name="Banfield J.F."/>
            <person name="Schramm A."/>
            <person name="Baker B.J."/>
            <person name="Spang A."/>
            <person name="Ettema T.J.G."/>
        </authorList>
    </citation>
    <scope>NUCLEOTIDE SEQUENCE</scope>
    <source>
        <strain evidence="1">LCB_4</strain>
    </source>
</reference>
<dbReference type="EMBL" id="CP091871">
    <property type="protein sequence ID" value="WEU40971.1"/>
    <property type="molecule type" value="Genomic_DNA"/>
</dbReference>
<proteinExistence type="predicted"/>
<reference evidence="1" key="2">
    <citation type="journal article" date="2022" name="Nat. Microbiol.">
        <title>A closed Candidatus Odinarchaeum chromosome exposes Asgard archaeal viruses.</title>
        <authorList>
            <person name="Tamarit D."/>
            <person name="Caceres E.F."/>
            <person name="Krupovic M."/>
            <person name="Nijland R."/>
            <person name="Eme L."/>
            <person name="Robinson N.P."/>
            <person name="Ettema T.J.G."/>
        </authorList>
    </citation>
    <scope>NUCLEOTIDE SEQUENCE</scope>
    <source>
        <strain evidence="1">LCB_4</strain>
    </source>
</reference>
<name>A0AAF0D3F4_ODILC</name>
<evidence type="ECO:0000313" key="1">
    <source>
        <dbReference type="EMBL" id="WEU40971.1"/>
    </source>
</evidence>
<organism evidence="1 2">
    <name type="scientific">Odinarchaeota yellowstonii (strain LCB_4)</name>
    <dbReference type="NCBI Taxonomy" id="1841599"/>
    <lineage>
        <taxon>Archaea</taxon>
        <taxon>Promethearchaeati</taxon>
        <taxon>Candidatus Odinarchaeota</taxon>
        <taxon>Candidatus Odinarchaeia</taxon>
        <taxon>Candidatus Odinarchaeales</taxon>
        <taxon>Candidatus Odinarchaeaceae</taxon>
        <taxon>Candidatus Odinarchaeum</taxon>
    </lineage>
</organism>
<gene>
    <name evidence="1" type="ORF">OdinLCB4_003430</name>
</gene>
<sequence>MSEELIRISLTIPKDVLRRLDELTPNRSAYITQLLKENFQTGKNQMVVLEIKSRNILRHYMDPGNRYQINLNKFTPLLAASIKVDSNGPKISLLSFKYNTPILIRLDFTQLKYDEELITDSEEWLKLLEFYSERGEFTLNLLNNGVLLVDEIKL</sequence>
<dbReference type="Proteomes" id="UP000186851">
    <property type="component" value="Chromosome"/>
</dbReference>
<dbReference type="AlphaFoldDB" id="A0AAF0D3F4"/>
<dbReference type="KEGG" id="oyw:OdinLCB4_003430"/>